<dbReference type="PROSITE" id="PS00615">
    <property type="entry name" value="C_TYPE_LECTIN_1"/>
    <property type="match status" value="1"/>
</dbReference>
<dbReference type="Pfam" id="PF00059">
    <property type="entry name" value="Lectin_C"/>
    <property type="match status" value="1"/>
</dbReference>
<dbReference type="Proteomes" id="UP001497482">
    <property type="component" value="Chromosome 12"/>
</dbReference>
<dbReference type="SMART" id="SM00034">
    <property type="entry name" value="CLECT"/>
    <property type="match status" value="1"/>
</dbReference>
<gene>
    <name evidence="4" type="ORF">KC01_LOCUS7855</name>
</gene>
<protein>
    <recommendedName>
        <fullName evidence="3">C-type lectin domain-containing protein</fullName>
    </recommendedName>
</protein>
<dbReference type="InterPro" id="IPR016187">
    <property type="entry name" value="CTDL_fold"/>
</dbReference>
<organism evidence="4 5">
    <name type="scientific">Knipowitschia caucasica</name>
    <name type="common">Caucasian dwarf goby</name>
    <name type="synonym">Pomatoschistus caucasicus</name>
    <dbReference type="NCBI Taxonomy" id="637954"/>
    <lineage>
        <taxon>Eukaryota</taxon>
        <taxon>Metazoa</taxon>
        <taxon>Chordata</taxon>
        <taxon>Craniata</taxon>
        <taxon>Vertebrata</taxon>
        <taxon>Euteleostomi</taxon>
        <taxon>Actinopterygii</taxon>
        <taxon>Neopterygii</taxon>
        <taxon>Teleostei</taxon>
        <taxon>Neoteleostei</taxon>
        <taxon>Acanthomorphata</taxon>
        <taxon>Gobiaria</taxon>
        <taxon>Gobiiformes</taxon>
        <taxon>Gobioidei</taxon>
        <taxon>Gobiidae</taxon>
        <taxon>Gobiinae</taxon>
        <taxon>Knipowitschia</taxon>
    </lineage>
</organism>
<evidence type="ECO:0000256" key="1">
    <source>
        <dbReference type="ARBA" id="ARBA00023157"/>
    </source>
</evidence>
<evidence type="ECO:0000256" key="2">
    <source>
        <dbReference type="SAM" id="MobiDB-lite"/>
    </source>
</evidence>
<keyword evidence="5" id="KW-1185">Reference proteome</keyword>
<feature type="domain" description="C-type lectin" evidence="3">
    <location>
        <begin position="1"/>
        <end position="99"/>
    </location>
</feature>
<name>A0AAV2JFT5_KNICA</name>
<keyword evidence="1" id="KW-1015">Disulfide bond</keyword>
<reference evidence="4 5" key="1">
    <citation type="submission" date="2024-04" db="EMBL/GenBank/DDBJ databases">
        <authorList>
            <person name="Waldvogel A.-M."/>
            <person name="Schoenle A."/>
        </authorList>
    </citation>
    <scope>NUCLEOTIDE SEQUENCE [LARGE SCALE GENOMIC DNA]</scope>
</reference>
<dbReference type="InterPro" id="IPR016186">
    <property type="entry name" value="C-type_lectin-like/link_sf"/>
</dbReference>
<dbReference type="InterPro" id="IPR001304">
    <property type="entry name" value="C-type_lectin-like"/>
</dbReference>
<dbReference type="EMBL" id="OZ035834">
    <property type="protein sequence ID" value="CAL1576422.1"/>
    <property type="molecule type" value="Genomic_DNA"/>
</dbReference>
<evidence type="ECO:0000259" key="3">
    <source>
        <dbReference type="PROSITE" id="PS50041"/>
    </source>
</evidence>
<feature type="compositionally biased region" description="Basic and acidic residues" evidence="2">
    <location>
        <begin position="158"/>
        <end position="169"/>
    </location>
</feature>
<dbReference type="AlphaFoldDB" id="A0AAV2JFT5"/>
<dbReference type="Gene3D" id="3.10.100.10">
    <property type="entry name" value="Mannose-Binding Protein A, subunit A"/>
    <property type="match status" value="1"/>
</dbReference>
<dbReference type="SUPFAM" id="SSF56436">
    <property type="entry name" value="C-type lectin-like"/>
    <property type="match status" value="1"/>
</dbReference>
<feature type="region of interest" description="Disordered" evidence="2">
    <location>
        <begin position="140"/>
        <end position="176"/>
    </location>
</feature>
<evidence type="ECO:0000313" key="4">
    <source>
        <dbReference type="EMBL" id="CAL1576422.1"/>
    </source>
</evidence>
<dbReference type="InterPro" id="IPR018378">
    <property type="entry name" value="C-type_lectin_CS"/>
</dbReference>
<proteinExistence type="predicted"/>
<dbReference type="PROSITE" id="PS50041">
    <property type="entry name" value="C_TYPE_LECTIN_2"/>
    <property type="match status" value="1"/>
</dbReference>
<dbReference type="PANTHER" id="PTHR45784:SF3">
    <property type="entry name" value="C-TYPE LECTIN DOMAIN FAMILY 4 MEMBER K-LIKE-RELATED"/>
    <property type="match status" value="1"/>
</dbReference>
<accession>A0AAV2JFT5</accession>
<dbReference type="PANTHER" id="PTHR45784">
    <property type="entry name" value="C-TYPE LECTIN DOMAIN FAMILY 20 MEMBER A-RELATED"/>
    <property type="match status" value="1"/>
</dbReference>
<sequence length="176" mass="20636">MVRTWASCQSVCRQKYQDLAQIENAAENLAAMAAMTEPEAWIGLYRHTWLWSDLSSSRFRNWDYKYLDNTLFDQHCVTMSDRYVWDDNFCTELRSFICQKEAKIRSVINTQLKIETKLNLSDPANREKLLHQLREKVKQENPGADLKVKWSKVPTEQKNPRKTTEKDALGTKSCNL</sequence>
<evidence type="ECO:0000313" key="5">
    <source>
        <dbReference type="Proteomes" id="UP001497482"/>
    </source>
</evidence>